<keyword evidence="1" id="KW-0677">Repeat</keyword>
<protein>
    <submittedName>
        <fullName evidence="3">S-layer homology domain-containing protein</fullName>
    </submittedName>
</protein>
<dbReference type="AlphaFoldDB" id="A0A7M2RJ45"/>
<dbReference type="Pfam" id="PF01832">
    <property type="entry name" value="Glucosaminidase"/>
    <property type="match status" value="1"/>
</dbReference>
<evidence type="ECO:0000313" key="4">
    <source>
        <dbReference type="Proteomes" id="UP000593601"/>
    </source>
</evidence>
<evidence type="ECO:0000313" key="3">
    <source>
        <dbReference type="EMBL" id="QOV20091.1"/>
    </source>
</evidence>
<accession>A0A7M2RJ45</accession>
<dbReference type="EMBL" id="CP063304">
    <property type="protein sequence ID" value="QOV20091.1"/>
    <property type="molecule type" value="Genomic_DNA"/>
</dbReference>
<dbReference type="PANTHER" id="PTHR43308">
    <property type="entry name" value="OUTER MEMBRANE PROTEIN ALPHA-RELATED"/>
    <property type="match status" value="1"/>
</dbReference>
<evidence type="ECO:0000256" key="1">
    <source>
        <dbReference type="ARBA" id="ARBA00022737"/>
    </source>
</evidence>
<dbReference type="KEGG" id="bliq:INP51_03830"/>
<dbReference type="PROSITE" id="PS51272">
    <property type="entry name" value="SLH"/>
    <property type="match status" value="3"/>
</dbReference>
<proteinExistence type="predicted"/>
<evidence type="ECO:0000259" key="2">
    <source>
        <dbReference type="PROSITE" id="PS51272"/>
    </source>
</evidence>
<dbReference type="GO" id="GO:0004040">
    <property type="term" value="F:amidase activity"/>
    <property type="evidence" value="ECO:0007669"/>
    <property type="project" value="InterPro"/>
</dbReference>
<sequence>MHTKQMIKALMITISIALNVSVGISIKADSIAGERCDEQEHVTGMDENGNVSDLSVENGSFENHPSLFSTDNVQIVNFNISGSKVTEYVNSEDSKLVGYLNGAYAADGAYLGTTGNGKVKFMIAGEIGVVDSEDVQVVNYKDAKSVSYYTVSGGRLIHKITTNMTKASYASSLDNGQAPTYLKDGAKYYSYDGHYFYSENQYAQMLEDYKNNNRDHSVNNNSPFYNYYQFLPLRSTTRYSEDELNNIIRNRPINVNSKMQNIASSLIENQNKYGVNALLVAGIAGNESAWGTSNISQTKNNLFGLNAVDSSPGASANTFSSVDQCIKEFTETWMSKQYMNPSNWKHAGSFLGNKESGFNVRYASDPYWGEKAAAGAYVLDKNGGNRDMYSFRVGIKNAFTQVNVRRGSSTSTKAVYQTPKQRNTTFIVRRKNPINNFYEIQSDGVLNADRTNLDESGEYNKSNMLVNISSNYIKVISDSNMNFRDVNSGDWYYDEVDYVSKIGIMTGMKTDIFGPMDSIARAQFAVMLWRIGGEEPIPYNGKFPDVGNNIWYTDAIAWASKYNIITGYQDTGKFMPASPITRQELAVMLYRYANYRKMDTNKKADLSKFKDSTMVIDYAKDAMRWAVGSGIITGKYQGTQLDPLGVTSRAECAIMIDRFLKLI</sequence>
<dbReference type="Pfam" id="PF00395">
    <property type="entry name" value="SLH"/>
    <property type="match status" value="2"/>
</dbReference>
<reference evidence="3 4" key="1">
    <citation type="submission" date="2020-10" db="EMBL/GenBank/DDBJ databases">
        <title>Blautia liquoris sp.nov., isolated from the mud in a fermentation cellar used for the production of Chinese strong-flavoured liquor.</title>
        <authorList>
            <person name="Lu L."/>
        </authorList>
    </citation>
    <scope>NUCLEOTIDE SEQUENCE [LARGE SCALE GENOMIC DNA]</scope>
    <source>
        <strain evidence="3 4">LZLJ-3</strain>
    </source>
</reference>
<dbReference type="Proteomes" id="UP000593601">
    <property type="component" value="Chromosome"/>
</dbReference>
<name>A0A7M2RJ45_9FIRM</name>
<gene>
    <name evidence="3" type="ORF">INP51_03830</name>
</gene>
<organism evidence="3 4">
    <name type="scientific">Blautia liquoris</name>
    <dbReference type="NCBI Taxonomy" id="2779518"/>
    <lineage>
        <taxon>Bacteria</taxon>
        <taxon>Bacillati</taxon>
        <taxon>Bacillota</taxon>
        <taxon>Clostridia</taxon>
        <taxon>Lachnospirales</taxon>
        <taxon>Lachnospiraceae</taxon>
        <taxon>Blautia</taxon>
    </lineage>
</organism>
<feature type="domain" description="SLH" evidence="2">
    <location>
        <begin position="606"/>
        <end position="663"/>
    </location>
</feature>
<feature type="domain" description="SLH" evidence="2">
    <location>
        <begin position="479"/>
        <end position="538"/>
    </location>
</feature>
<dbReference type="SMART" id="SM00047">
    <property type="entry name" value="LYZ2"/>
    <property type="match status" value="1"/>
</dbReference>
<dbReference type="InterPro" id="IPR051465">
    <property type="entry name" value="Cell_Envelope_Struct_Comp"/>
</dbReference>
<keyword evidence="4" id="KW-1185">Reference proteome</keyword>
<dbReference type="InterPro" id="IPR001119">
    <property type="entry name" value="SLH_dom"/>
</dbReference>
<dbReference type="RefSeq" id="WP_193736411.1">
    <property type="nucleotide sequence ID" value="NZ_CP063304.1"/>
</dbReference>
<dbReference type="InterPro" id="IPR002901">
    <property type="entry name" value="MGlyc_endo_b_GlcNAc-like_dom"/>
</dbReference>
<feature type="domain" description="SLH" evidence="2">
    <location>
        <begin position="539"/>
        <end position="603"/>
    </location>
</feature>
<dbReference type="Gene3D" id="1.10.530.10">
    <property type="match status" value="1"/>
</dbReference>